<dbReference type="AlphaFoldDB" id="A0A853DLL5"/>
<name>A0A853DLL5_9MICO</name>
<dbReference type="Proteomes" id="UP000521075">
    <property type="component" value="Unassembled WGS sequence"/>
</dbReference>
<accession>A0A853DLL5</accession>
<evidence type="ECO:0000313" key="2">
    <source>
        <dbReference type="Proteomes" id="UP000521075"/>
    </source>
</evidence>
<evidence type="ECO:0000313" key="1">
    <source>
        <dbReference type="EMBL" id="NYK09966.1"/>
    </source>
</evidence>
<keyword evidence="2" id="KW-1185">Reference proteome</keyword>
<organism evidence="1 2">
    <name type="scientific">Leifsonia naganoensis</name>
    <dbReference type="NCBI Taxonomy" id="150025"/>
    <lineage>
        <taxon>Bacteria</taxon>
        <taxon>Bacillati</taxon>
        <taxon>Actinomycetota</taxon>
        <taxon>Actinomycetes</taxon>
        <taxon>Micrococcales</taxon>
        <taxon>Microbacteriaceae</taxon>
        <taxon>Leifsonia</taxon>
    </lineage>
</organism>
<reference evidence="1 2" key="1">
    <citation type="submission" date="2020-07" db="EMBL/GenBank/DDBJ databases">
        <title>Sequencing the genomes of 1000 actinobacteria strains.</title>
        <authorList>
            <person name="Klenk H.-P."/>
        </authorList>
    </citation>
    <scope>NUCLEOTIDE SEQUENCE [LARGE SCALE GENOMIC DNA]</scope>
    <source>
        <strain evidence="1 2">DSM 15166</strain>
    </source>
</reference>
<dbReference type="EMBL" id="JACCHJ010000001">
    <property type="protein sequence ID" value="NYK09966.1"/>
    <property type="molecule type" value="Genomic_DNA"/>
</dbReference>
<proteinExistence type="predicted"/>
<dbReference type="RefSeq" id="WP_179700799.1">
    <property type="nucleotide sequence ID" value="NZ_BAAAHA010000010.1"/>
</dbReference>
<gene>
    <name evidence="1" type="ORF">HNR14_001847</name>
</gene>
<comment type="caution">
    <text evidence="1">The sequence shown here is derived from an EMBL/GenBank/DDBJ whole genome shotgun (WGS) entry which is preliminary data.</text>
</comment>
<protein>
    <submittedName>
        <fullName evidence="1">Uncharacterized protein</fullName>
    </submittedName>
</protein>
<sequence>MRFEEGCERDVSGTDEARFRIVLFDGPTGFGLPDWAVYLPTTDVLTTFEALEENDLVPAGFNTESVDVLDADFVEVFDLATRLAGESKQFAIALIHDSSEGRRRTWLTGTDLNMAADDDATELRRREIMLGRPRRTDAEAADALEWLQNQP</sequence>